<dbReference type="Pfam" id="PF25597">
    <property type="entry name" value="SH3_retrovirus"/>
    <property type="match status" value="1"/>
</dbReference>
<dbReference type="Pfam" id="PF07727">
    <property type="entry name" value="RVT_2"/>
    <property type="match status" value="1"/>
</dbReference>
<feature type="domain" description="Reverse transcriptase Ty1/copia-type" evidence="2">
    <location>
        <begin position="239"/>
        <end position="482"/>
    </location>
</feature>
<dbReference type="AlphaFoldDB" id="A0A8H7NWB2"/>
<name>A0A8H7NWB2_9APHY</name>
<evidence type="ECO:0000313" key="4">
    <source>
        <dbReference type="EMBL" id="KAF9806949.1"/>
    </source>
</evidence>
<evidence type="ECO:0000256" key="1">
    <source>
        <dbReference type="SAM" id="MobiDB-lite"/>
    </source>
</evidence>
<evidence type="ECO:0000259" key="2">
    <source>
        <dbReference type="Pfam" id="PF07727"/>
    </source>
</evidence>
<dbReference type="PANTHER" id="PTHR11439">
    <property type="entry name" value="GAG-POL-RELATED RETROTRANSPOSON"/>
    <property type="match status" value="1"/>
</dbReference>
<gene>
    <name evidence="4" type="ORF">IEO21_08439</name>
</gene>
<feature type="region of interest" description="Disordered" evidence="1">
    <location>
        <begin position="131"/>
        <end position="152"/>
    </location>
</feature>
<evidence type="ECO:0000259" key="3">
    <source>
        <dbReference type="Pfam" id="PF25597"/>
    </source>
</evidence>
<reference evidence="4" key="1">
    <citation type="submission" date="2020-11" db="EMBL/GenBank/DDBJ databases">
        <authorList>
            <person name="Koelle M."/>
            <person name="Horta M.A.C."/>
            <person name="Nowrousian M."/>
            <person name="Ohm R.A."/>
            <person name="Benz P."/>
            <person name="Pilgard A."/>
        </authorList>
    </citation>
    <scope>NUCLEOTIDE SEQUENCE</scope>
    <source>
        <strain evidence="4">FPRL280</strain>
    </source>
</reference>
<dbReference type="Proteomes" id="UP000639403">
    <property type="component" value="Unassembled WGS sequence"/>
</dbReference>
<dbReference type="InterPro" id="IPR013103">
    <property type="entry name" value="RVT_2"/>
</dbReference>
<evidence type="ECO:0000313" key="5">
    <source>
        <dbReference type="Proteomes" id="UP000639403"/>
    </source>
</evidence>
<dbReference type="CDD" id="cd09272">
    <property type="entry name" value="RNase_HI_RT_Ty1"/>
    <property type="match status" value="1"/>
</dbReference>
<dbReference type="PANTHER" id="PTHR11439:SF483">
    <property type="entry name" value="PEPTIDE SYNTHASE GLIP-LIKE, PUTATIVE (AFU_ORTHOLOGUE AFUA_3G12920)-RELATED"/>
    <property type="match status" value="1"/>
</dbReference>
<sequence length="723" mass="79557">MHAVWLRNRTTTRSTSGSTPHEHATGEKPDLAGLPHFGSAAWVHVDPASKLELKSCEGRWVGFDSQSKAHRIYWPGRHTVTVERDVRFAADTAPASVTTPALAEGETTTDITQSTLSALSSVPASVQGGTEAVEATQPTLQQSQRTRTPSQWVQDLTTGKGTARGCGTQRLPTSIVNHANIASNDHGITNDEEAADAPVYSLAAMAGDEPTYREAMSGPERGDWEAAMREELACIEAMDTYELVGRPVDTNIVGSTWVLKKKCNEHNHVAKFKARLCAQGFSQVYGVDYVETATPTTALSSIRHVLALAAAHNWEVHQIDFKNAYLNGKLDETVYMRQPPGSKATGKEDWVWRLLKALYGLKQSARQWYEEVCALMAKLGLVRSKFDVGVFFLFKANRVIIITVHVDNSILITNSDNVMSTLKTELAARFEIADLGKLRWVLGFEVQCDRTARTISLSQAAYIDTLLACFGMTDAYTLTIPLDPHVDLFRIETPEHDQRAMSGKPYAHLIGSLMYAAIGTRPDIAFTVSTLAHFMANPAPAHWEAAKRVLRYLKGTQDLCLSFGHSADGLVGYSDADWASQRHRHSISSYTFLYNGGVISWSSRKQPIVALSSTEAEYISVSNSSRELLRLRSLLAELTSPLTLPTPLLSDNQSAITIAKSGMLNARTKHIDIRYHFIRDGIASGHVVLEYCPTGKMVADILTKLLVRHKVEVLARLLGLRTA</sequence>
<organism evidence="4 5">
    <name type="scientific">Rhodonia placenta</name>
    <dbReference type="NCBI Taxonomy" id="104341"/>
    <lineage>
        <taxon>Eukaryota</taxon>
        <taxon>Fungi</taxon>
        <taxon>Dikarya</taxon>
        <taxon>Basidiomycota</taxon>
        <taxon>Agaricomycotina</taxon>
        <taxon>Agaricomycetes</taxon>
        <taxon>Polyporales</taxon>
        <taxon>Adustoporiaceae</taxon>
        <taxon>Rhodonia</taxon>
    </lineage>
</organism>
<evidence type="ECO:0008006" key="6">
    <source>
        <dbReference type="Google" id="ProtNLM"/>
    </source>
</evidence>
<protein>
    <recommendedName>
        <fullName evidence="6">Reverse transcriptase Ty1/copia-type domain-containing protein</fullName>
    </recommendedName>
</protein>
<dbReference type="EMBL" id="JADOXO010000300">
    <property type="protein sequence ID" value="KAF9806949.1"/>
    <property type="molecule type" value="Genomic_DNA"/>
</dbReference>
<feature type="compositionally biased region" description="Polar residues" evidence="1">
    <location>
        <begin position="136"/>
        <end position="152"/>
    </location>
</feature>
<dbReference type="InterPro" id="IPR043502">
    <property type="entry name" value="DNA/RNA_pol_sf"/>
</dbReference>
<accession>A0A8H7NWB2</accession>
<reference evidence="4" key="2">
    <citation type="journal article" name="Front. Microbiol.">
        <title>Degradative Capacity of Two Strains of Rhodonia placenta: From Phenotype to Genotype.</title>
        <authorList>
            <person name="Kolle M."/>
            <person name="Horta M.A.C."/>
            <person name="Nowrousian M."/>
            <person name="Ohm R.A."/>
            <person name="Benz J.P."/>
            <person name="Pilgard A."/>
        </authorList>
    </citation>
    <scope>NUCLEOTIDE SEQUENCE</scope>
    <source>
        <strain evidence="4">FPRL280</strain>
    </source>
</reference>
<feature type="compositionally biased region" description="Low complexity" evidence="1">
    <location>
        <begin position="7"/>
        <end position="19"/>
    </location>
</feature>
<dbReference type="InterPro" id="IPR057670">
    <property type="entry name" value="SH3_retrovirus"/>
</dbReference>
<feature type="domain" description="Retroviral polymerase SH3-like" evidence="3">
    <location>
        <begin position="39"/>
        <end position="94"/>
    </location>
</feature>
<feature type="compositionally biased region" description="Basic and acidic residues" evidence="1">
    <location>
        <begin position="20"/>
        <end position="29"/>
    </location>
</feature>
<feature type="region of interest" description="Disordered" evidence="1">
    <location>
        <begin position="1"/>
        <end position="29"/>
    </location>
</feature>
<comment type="caution">
    <text evidence="4">The sequence shown here is derived from an EMBL/GenBank/DDBJ whole genome shotgun (WGS) entry which is preliminary data.</text>
</comment>
<proteinExistence type="predicted"/>
<dbReference type="SUPFAM" id="SSF56672">
    <property type="entry name" value="DNA/RNA polymerases"/>
    <property type="match status" value="1"/>
</dbReference>